<evidence type="ECO:0000313" key="2">
    <source>
        <dbReference type="Proteomes" id="UP000001225"/>
    </source>
</evidence>
<dbReference type="Gene3D" id="3.90.1300.10">
    <property type="entry name" value="Amidase signature (AS) domain"/>
    <property type="match status" value="1"/>
</dbReference>
<keyword evidence="1" id="KW-0378">Hydrolase</keyword>
<proteinExistence type="predicted"/>
<protein>
    <submittedName>
        <fullName evidence="1">Amidase</fullName>
        <ecNumber evidence="1">3.5.2.12</ecNumber>
    </submittedName>
</protein>
<keyword evidence="2" id="KW-1185">Reference proteome</keyword>
<evidence type="ECO:0000313" key="1">
    <source>
        <dbReference type="EMBL" id="CAP44991.1"/>
    </source>
</evidence>
<reference evidence="1 2" key="1">
    <citation type="journal article" date="2008" name="BMC Genomics">
        <title>The missing link: Bordetella petrii is endowed with both the metabolic versatility of environmental bacteria and virulence traits of pathogenic Bordetellae.</title>
        <authorList>
            <person name="Gross R."/>
            <person name="Guzman C.A."/>
            <person name="Sebaihia M."/>
            <person name="Martins Dos Santos V.A."/>
            <person name="Pieper D.H."/>
            <person name="Koebnik R."/>
            <person name="Lechner M."/>
            <person name="Bartels D."/>
            <person name="Buhrmester J."/>
            <person name="Choudhuri J.V."/>
            <person name="Ebensen T."/>
            <person name="Gaigalat L."/>
            <person name="Herrmann S."/>
            <person name="Khachane A.N."/>
            <person name="Larisch C."/>
            <person name="Link S."/>
            <person name="Linke B."/>
            <person name="Meyer F."/>
            <person name="Mormann S."/>
            <person name="Nakunst D."/>
            <person name="Rueckert C."/>
            <person name="Schneiker-Bekel S."/>
            <person name="Schulze K."/>
            <person name="Vorhoelter F.J."/>
            <person name="Yevsa T."/>
            <person name="Engle J.T."/>
            <person name="Goldman W.E."/>
            <person name="Puehler A."/>
            <person name="Goebel U.B."/>
            <person name="Goesmann A."/>
            <person name="Bloecker H."/>
            <person name="Kaiser O."/>
            <person name="Martinez-Arias R."/>
        </authorList>
    </citation>
    <scope>NUCLEOTIDE SEQUENCE [LARGE SCALE GENOMIC DNA]</scope>
    <source>
        <strain evidence="2">ATCC BAA-461 / DSM 12804 / CCUG 43448 / CIP 107267 / Se-1111R</strain>
    </source>
</reference>
<gene>
    <name evidence="1" type="ordered locus">Bpet4640</name>
</gene>
<dbReference type="eggNOG" id="COG0154">
    <property type="taxonomic scope" value="Bacteria"/>
</dbReference>
<dbReference type="GO" id="GO:0019874">
    <property type="term" value="F:6-aminohexanoate-cyclic-dimer hydrolase activity"/>
    <property type="evidence" value="ECO:0007669"/>
    <property type="project" value="UniProtKB-EC"/>
</dbReference>
<organism evidence="1 2">
    <name type="scientific">Bordetella petrii (strain ATCC BAA-461 / DSM 12804 / CCUG 43448 / CIP 107267 / Se-1111R)</name>
    <dbReference type="NCBI Taxonomy" id="340100"/>
    <lineage>
        <taxon>Bacteria</taxon>
        <taxon>Pseudomonadati</taxon>
        <taxon>Pseudomonadota</taxon>
        <taxon>Betaproteobacteria</taxon>
        <taxon>Burkholderiales</taxon>
        <taxon>Alcaligenaceae</taxon>
        <taxon>Bordetella</taxon>
    </lineage>
</organism>
<dbReference type="EC" id="3.5.2.12" evidence="1"/>
<dbReference type="InterPro" id="IPR036928">
    <property type="entry name" value="AS_sf"/>
</dbReference>
<dbReference type="EMBL" id="AM902716">
    <property type="protein sequence ID" value="CAP44991.1"/>
    <property type="molecule type" value="Genomic_DNA"/>
</dbReference>
<dbReference type="STRING" id="94624.Bpet4640"/>
<accession>A9IF86</accession>
<name>A9IF86_BORPD</name>
<dbReference type="SUPFAM" id="SSF75304">
    <property type="entry name" value="Amidase signature (AS) enzymes"/>
    <property type="match status" value="1"/>
</dbReference>
<sequence length="113" mass="12278">MGHEAARLKLNGKPLQADDLKPALTELPVKLSELTMHCSAFLELRHRVSPYATFMAVFNTSGQPAASLPLLATPEGVPMAAQLVGRFGREDLILQVPAQLKRAAPWLGRKPVL</sequence>
<dbReference type="KEGG" id="bpt:Bpet4640"/>
<dbReference type="AlphaFoldDB" id="A9IF86"/>
<dbReference type="Proteomes" id="UP000001225">
    <property type="component" value="Chromosome"/>
</dbReference>